<evidence type="ECO:0000313" key="2">
    <source>
        <dbReference type="EMBL" id="GAA5170530.1"/>
    </source>
</evidence>
<name>A0ABP9R1Z3_9PSEU</name>
<dbReference type="Gene3D" id="3.90.660.50">
    <property type="match status" value="1"/>
</dbReference>
<dbReference type="PANTHER" id="PTHR43734:SF1">
    <property type="entry name" value="PHYTOENE DESATURASE"/>
    <property type="match status" value="1"/>
</dbReference>
<dbReference type="PANTHER" id="PTHR43734">
    <property type="entry name" value="PHYTOENE DESATURASE"/>
    <property type="match status" value="1"/>
</dbReference>
<dbReference type="InterPro" id="IPR002937">
    <property type="entry name" value="Amino_oxidase"/>
</dbReference>
<sequence length="430" mass="45597">MDALVIGAGAGGLCAAARLAHQGYRTMVVERLDQVGGRASTHDIDGFKVNNGAIVLELGGIMEQTFAEVGAPYDVRMPKPPLMYRIGGKTLDITGGGWGFLLSRLTRHGAKLLSGLGAAREDSGLPEEQLTTAEWVARYTKNENVQAVFRNMCASVFAVGSEELPARVFLTYFTRRSAFKKFGFHPEGTVGAMAALADAVTLHGGEVLLSAEVTELRTADGLVTGATVRRADGSEIEVGCRFAVSGIGPVATAAICPGLGEEYRADVTARSKPCAMITVNFASRRPLLEAPGLTSFGATRRLCYVANFTATCPEMAPPGWHLYAGAGVPKPSVGDFDAEAETELIMADLRDEVPGFEEARILSTAVMRDDWPPQRAVAGFDLPHETPLPNLWHVGDAVKQYGNGGTTACAETAQLVVEAVGQRYPAPARA</sequence>
<dbReference type="SUPFAM" id="SSF51905">
    <property type="entry name" value="FAD/NAD(P)-binding domain"/>
    <property type="match status" value="1"/>
</dbReference>
<dbReference type="PRINTS" id="PR00411">
    <property type="entry name" value="PNDRDTASEI"/>
</dbReference>
<reference evidence="3" key="1">
    <citation type="journal article" date="2019" name="Int. J. Syst. Evol. Microbiol.">
        <title>The Global Catalogue of Microorganisms (GCM) 10K type strain sequencing project: providing services to taxonomists for standard genome sequencing and annotation.</title>
        <authorList>
            <consortium name="The Broad Institute Genomics Platform"/>
            <consortium name="The Broad Institute Genome Sequencing Center for Infectious Disease"/>
            <person name="Wu L."/>
            <person name="Ma J."/>
        </authorList>
    </citation>
    <scope>NUCLEOTIDE SEQUENCE [LARGE SCALE GENOMIC DNA]</scope>
    <source>
        <strain evidence="3">JCM 18303</strain>
    </source>
</reference>
<dbReference type="Pfam" id="PF01593">
    <property type="entry name" value="Amino_oxidase"/>
    <property type="match status" value="1"/>
</dbReference>
<evidence type="ECO:0000313" key="3">
    <source>
        <dbReference type="Proteomes" id="UP001428817"/>
    </source>
</evidence>
<feature type="domain" description="Amine oxidase" evidence="1">
    <location>
        <begin position="11"/>
        <end position="420"/>
    </location>
</feature>
<comment type="caution">
    <text evidence="2">The sequence shown here is derived from an EMBL/GenBank/DDBJ whole genome shotgun (WGS) entry which is preliminary data.</text>
</comment>
<protein>
    <recommendedName>
        <fullName evidence="1">Amine oxidase domain-containing protein</fullName>
    </recommendedName>
</protein>
<evidence type="ECO:0000259" key="1">
    <source>
        <dbReference type="Pfam" id="PF01593"/>
    </source>
</evidence>
<keyword evidence="3" id="KW-1185">Reference proteome</keyword>
<organism evidence="2 3">
    <name type="scientific">Pseudonocardia eucalypti</name>
    <dbReference type="NCBI Taxonomy" id="648755"/>
    <lineage>
        <taxon>Bacteria</taxon>
        <taxon>Bacillati</taxon>
        <taxon>Actinomycetota</taxon>
        <taxon>Actinomycetes</taxon>
        <taxon>Pseudonocardiales</taxon>
        <taxon>Pseudonocardiaceae</taxon>
        <taxon>Pseudonocardia</taxon>
    </lineage>
</organism>
<dbReference type="InterPro" id="IPR036188">
    <property type="entry name" value="FAD/NAD-bd_sf"/>
</dbReference>
<dbReference type="Gene3D" id="3.50.50.60">
    <property type="entry name" value="FAD/NAD(P)-binding domain"/>
    <property type="match status" value="1"/>
</dbReference>
<proteinExistence type="predicted"/>
<dbReference type="EMBL" id="BAABJP010000044">
    <property type="protein sequence ID" value="GAA5170530.1"/>
    <property type="molecule type" value="Genomic_DNA"/>
</dbReference>
<gene>
    <name evidence="2" type="ORF">GCM10023321_67780</name>
</gene>
<accession>A0ABP9R1Z3</accession>
<dbReference type="Proteomes" id="UP001428817">
    <property type="component" value="Unassembled WGS sequence"/>
</dbReference>